<comment type="caution">
    <text evidence="1">The sequence shown here is derived from an EMBL/GenBank/DDBJ whole genome shotgun (WGS) entry which is preliminary data.</text>
</comment>
<protein>
    <submittedName>
        <fullName evidence="1">Uncharacterized protein</fullName>
    </submittedName>
</protein>
<dbReference type="EMBL" id="JAHMHK010000003">
    <property type="protein sequence ID" value="MBU4693697.1"/>
    <property type="molecule type" value="Genomic_DNA"/>
</dbReference>
<dbReference type="Proteomes" id="UP000812267">
    <property type="component" value="Unassembled WGS sequence"/>
</dbReference>
<dbReference type="RefSeq" id="WP_216567858.1">
    <property type="nucleotide sequence ID" value="NZ_JAHMHK010000003.1"/>
</dbReference>
<name>A0ABS6DS23_9MOLU</name>
<accession>A0ABS6DS23</accession>
<gene>
    <name evidence="1" type="ORF">KQ878_02265</name>
</gene>
<organism evidence="1 2">
    <name type="scientific">Mycoplasma zalophidermidis</name>
    <dbReference type="NCBI Taxonomy" id="398174"/>
    <lineage>
        <taxon>Bacteria</taxon>
        <taxon>Bacillati</taxon>
        <taxon>Mycoplasmatota</taxon>
        <taxon>Mollicutes</taxon>
        <taxon>Mycoplasmataceae</taxon>
        <taxon>Mycoplasma</taxon>
    </lineage>
</organism>
<evidence type="ECO:0000313" key="2">
    <source>
        <dbReference type="Proteomes" id="UP000812267"/>
    </source>
</evidence>
<evidence type="ECO:0000313" key="1">
    <source>
        <dbReference type="EMBL" id="MBU4693697.1"/>
    </source>
</evidence>
<keyword evidence="2" id="KW-1185">Reference proteome</keyword>
<sequence length="166" mass="19622">MNNVKDILKRKYSKHPSLQNKLFFLARDTKNLQEMNDYIVYLNSKDIAIKNMIAVINPILETVAKENRYKISNIKTDLDHRQRIYMKYTLVNDLGDDFDIEINDILAIDWKYGDYKGHCCEKTTNLIFKAIEQKGIEIKDKKITRNHNAQRSTYKAKEKIKYIGDN</sequence>
<reference evidence="1" key="1">
    <citation type="submission" date="2021-06" db="EMBL/GenBank/DDBJ databases">
        <title>Novel Mycoplasma species detected in California sea lions (Zalophus californianus) from the USA.</title>
        <authorList>
            <person name="Volokhov D.V."/>
            <person name="Furtak V.A."/>
            <person name="Zagorodnyaya T.A."/>
        </authorList>
    </citation>
    <scope>NUCLEOTIDE SEQUENCE [LARGE SCALE GENOMIC DNA]</scope>
    <source>
        <strain evidence="1">CSL 4779</strain>
    </source>
</reference>
<proteinExistence type="predicted"/>